<dbReference type="InterPro" id="IPR036388">
    <property type="entry name" value="WH-like_DNA-bd_sf"/>
</dbReference>
<dbReference type="Pfam" id="PF13412">
    <property type="entry name" value="HTH_24"/>
    <property type="match status" value="1"/>
</dbReference>
<protein>
    <submittedName>
        <fullName evidence="5">ArsR family transcriptional regulator</fullName>
    </submittedName>
</protein>
<name>A0A2G6K959_9ACTN</name>
<evidence type="ECO:0000256" key="2">
    <source>
        <dbReference type="ARBA" id="ARBA00023125"/>
    </source>
</evidence>
<proteinExistence type="predicted"/>
<dbReference type="InterPro" id="IPR019888">
    <property type="entry name" value="Tscrpt_reg_AsnC-like"/>
</dbReference>
<feature type="domain" description="HTH asnC-type" evidence="4">
    <location>
        <begin position="3"/>
        <end position="64"/>
    </location>
</feature>
<dbReference type="SUPFAM" id="SSF46785">
    <property type="entry name" value="Winged helix' DNA-binding domain"/>
    <property type="match status" value="1"/>
</dbReference>
<dbReference type="EMBL" id="PDSL01000061">
    <property type="protein sequence ID" value="PIE31900.1"/>
    <property type="molecule type" value="Genomic_DNA"/>
</dbReference>
<dbReference type="SMART" id="SM00344">
    <property type="entry name" value="HTH_ASNC"/>
    <property type="match status" value="1"/>
</dbReference>
<organism evidence="5 6">
    <name type="scientific">Ilumatobacter coccineus</name>
    <dbReference type="NCBI Taxonomy" id="467094"/>
    <lineage>
        <taxon>Bacteria</taxon>
        <taxon>Bacillati</taxon>
        <taxon>Actinomycetota</taxon>
        <taxon>Acidimicrobiia</taxon>
        <taxon>Acidimicrobiales</taxon>
        <taxon>Ilumatobacteraceae</taxon>
        <taxon>Ilumatobacter</taxon>
    </lineage>
</organism>
<evidence type="ECO:0000259" key="4">
    <source>
        <dbReference type="PROSITE" id="PS50956"/>
    </source>
</evidence>
<evidence type="ECO:0000256" key="1">
    <source>
        <dbReference type="ARBA" id="ARBA00023015"/>
    </source>
</evidence>
<comment type="caution">
    <text evidence="5">The sequence shown here is derived from an EMBL/GenBank/DDBJ whole genome shotgun (WGS) entry which is preliminary data.</text>
</comment>
<dbReference type="Pfam" id="PF01037">
    <property type="entry name" value="AsnC_trans_reg"/>
    <property type="match status" value="1"/>
</dbReference>
<dbReference type="Proteomes" id="UP000230914">
    <property type="component" value="Unassembled WGS sequence"/>
</dbReference>
<dbReference type="SUPFAM" id="SSF54909">
    <property type="entry name" value="Dimeric alpha+beta barrel"/>
    <property type="match status" value="1"/>
</dbReference>
<dbReference type="PANTHER" id="PTHR30154">
    <property type="entry name" value="LEUCINE-RESPONSIVE REGULATORY PROTEIN"/>
    <property type="match status" value="1"/>
</dbReference>
<evidence type="ECO:0000256" key="3">
    <source>
        <dbReference type="ARBA" id="ARBA00023163"/>
    </source>
</evidence>
<dbReference type="GO" id="GO:0043200">
    <property type="term" value="P:response to amino acid"/>
    <property type="evidence" value="ECO:0007669"/>
    <property type="project" value="TreeGrafter"/>
</dbReference>
<dbReference type="PRINTS" id="PR00033">
    <property type="entry name" value="HTHASNC"/>
</dbReference>
<evidence type="ECO:0000313" key="5">
    <source>
        <dbReference type="EMBL" id="PIE31900.1"/>
    </source>
</evidence>
<dbReference type="Gene3D" id="1.10.10.10">
    <property type="entry name" value="Winged helix-like DNA-binding domain superfamily/Winged helix DNA-binding domain"/>
    <property type="match status" value="1"/>
</dbReference>
<dbReference type="AlphaFoldDB" id="A0A2G6K959"/>
<dbReference type="InterPro" id="IPR011008">
    <property type="entry name" value="Dimeric_a/b-barrel"/>
</dbReference>
<dbReference type="GO" id="GO:0043565">
    <property type="term" value="F:sequence-specific DNA binding"/>
    <property type="evidence" value="ECO:0007669"/>
    <property type="project" value="InterPro"/>
</dbReference>
<dbReference type="PANTHER" id="PTHR30154:SF54">
    <property type="entry name" value="POSSIBLE TRANSCRIPTIONAL REGULATORY PROTEIN (PROBABLY LRP_ASNC-FAMILY)"/>
    <property type="match status" value="1"/>
</dbReference>
<dbReference type="Gene3D" id="3.30.70.920">
    <property type="match status" value="1"/>
</dbReference>
<keyword evidence="2" id="KW-0238">DNA-binding</keyword>
<dbReference type="InterPro" id="IPR000485">
    <property type="entry name" value="AsnC-type_HTH_dom"/>
</dbReference>
<sequence length="160" mass="17616">MGLDRIDVAILRYLQNDGRMANKALARAVGLAPSSCLARVRRLIDDGVISRFGITLDRPQLGFGLEAMIAVRLNRHARDDIDQMIAHLSDLDETVSITHVAGATDLLVHVAVRDSDHLRDLVMDAFTTRSEVERFETSLIYSRLDLHGPIASSVTTPTPS</sequence>
<reference evidence="5 6" key="1">
    <citation type="submission" date="2017-10" db="EMBL/GenBank/DDBJ databases">
        <title>Novel microbial diversity and functional potential in the marine mammal oral microbiome.</title>
        <authorList>
            <person name="Dudek N.K."/>
            <person name="Sun C.L."/>
            <person name="Burstein D."/>
            <person name="Kantor R.S."/>
            <person name="Aliaga Goltsman D.S."/>
            <person name="Bik E.M."/>
            <person name="Thomas B.C."/>
            <person name="Banfield J.F."/>
            <person name="Relman D.A."/>
        </authorList>
    </citation>
    <scope>NUCLEOTIDE SEQUENCE [LARGE SCALE GENOMIC DNA]</scope>
    <source>
        <strain evidence="5">DOLJORAL78_61_10</strain>
    </source>
</reference>
<evidence type="ECO:0000313" key="6">
    <source>
        <dbReference type="Proteomes" id="UP000230914"/>
    </source>
</evidence>
<dbReference type="InterPro" id="IPR036390">
    <property type="entry name" value="WH_DNA-bd_sf"/>
</dbReference>
<dbReference type="InterPro" id="IPR019887">
    <property type="entry name" value="Tscrpt_reg_AsnC/Lrp_C"/>
</dbReference>
<gene>
    <name evidence="5" type="ORF">CSA55_04580</name>
</gene>
<accession>A0A2G6K959</accession>
<keyword evidence="1" id="KW-0805">Transcription regulation</keyword>
<dbReference type="GO" id="GO:0005829">
    <property type="term" value="C:cytosol"/>
    <property type="evidence" value="ECO:0007669"/>
    <property type="project" value="TreeGrafter"/>
</dbReference>
<dbReference type="PROSITE" id="PS50956">
    <property type="entry name" value="HTH_ASNC_2"/>
    <property type="match status" value="1"/>
</dbReference>
<keyword evidence="3" id="KW-0804">Transcription</keyword>